<reference evidence="3 4" key="1">
    <citation type="submission" date="2018-03" db="EMBL/GenBank/DDBJ databases">
        <title>Comparative analysis of microorganisms from saline springs in Andes Mountain Range, Colombia.</title>
        <authorList>
            <person name="Rubin E."/>
        </authorList>
    </citation>
    <scope>NUCLEOTIDE SEQUENCE [LARGE SCALE GENOMIC DNA]</scope>
    <source>
        <strain evidence="3 4">CG 35</strain>
    </source>
</reference>
<dbReference type="CDD" id="cd07814">
    <property type="entry name" value="SRPBCC_CalC_Aha1-like"/>
    <property type="match status" value="1"/>
</dbReference>
<dbReference type="InterPro" id="IPR013538">
    <property type="entry name" value="ASHA1/2-like_C"/>
</dbReference>
<accession>A0A2T0YR04</accession>
<dbReference type="RefSeq" id="WP_106122311.1">
    <property type="nucleotide sequence ID" value="NZ_PVTY01000004.1"/>
</dbReference>
<evidence type="ECO:0000313" key="3">
    <source>
        <dbReference type="EMBL" id="PRZ17842.1"/>
    </source>
</evidence>
<feature type="domain" description="Activator of Hsp90 ATPase homologue 1/2-like C-terminal" evidence="2">
    <location>
        <begin position="14"/>
        <end position="133"/>
    </location>
</feature>
<dbReference type="EMBL" id="PVTY01000004">
    <property type="protein sequence ID" value="PRZ17842.1"/>
    <property type="molecule type" value="Genomic_DNA"/>
</dbReference>
<dbReference type="InterPro" id="IPR023393">
    <property type="entry name" value="START-like_dom_sf"/>
</dbReference>
<keyword evidence="4" id="KW-1185">Reference proteome</keyword>
<gene>
    <name evidence="3" type="ORF">BCL67_104195</name>
</gene>
<dbReference type="Gene3D" id="3.30.530.20">
    <property type="match status" value="1"/>
</dbReference>
<dbReference type="SUPFAM" id="SSF55961">
    <property type="entry name" value="Bet v1-like"/>
    <property type="match status" value="1"/>
</dbReference>
<evidence type="ECO:0000259" key="2">
    <source>
        <dbReference type="Pfam" id="PF08327"/>
    </source>
</evidence>
<dbReference type="Proteomes" id="UP000238217">
    <property type="component" value="Unassembled WGS sequence"/>
</dbReference>
<protein>
    <submittedName>
        <fullName evidence="3">Uncharacterized protein YndB with AHSA1/START domain</fullName>
    </submittedName>
</protein>
<name>A0A2T0YR04_9MICC</name>
<proteinExistence type="inferred from homology"/>
<evidence type="ECO:0000256" key="1">
    <source>
        <dbReference type="ARBA" id="ARBA00006817"/>
    </source>
</evidence>
<dbReference type="OrthoDB" id="8117292at2"/>
<sequence length="146" mass="15877">MTADRVTISLPIPAAPESVWQALTLARSAWWPGMDFEASPGAPLHETWTEDGVTRHARGVVTAVEPPLLLAFDWTEPSWSGHLSVEVRLIPDGESTEVTITEQGFQRAGTPPTLPAQHEAGWHQHLRQLSEAVQSDLRACAGRGSP</sequence>
<evidence type="ECO:0000313" key="4">
    <source>
        <dbReference type="Proteomes" id="UP000238217"/>
    </source>
</evidence>
<comment type="similarity">
    <text evidence="1">Belongs to the AHA1 family.</text>
</comment>
<dbReference type="Pfam" id="PF08327">
    <property type="entry name" value="AHSA1"/>
    <property type="match status" value="1"/>
</dbReference>
<dbReference type="AlphaFoldDB" id="A0A2T0YR04"/>
<comment type="caution">
    <text evidence="3">The sequence shown here is derived from an EMBL/GenBank/DDBJ whole genome shotgun (WGS) entry which is preliminary data.</text>
</comment>
<organism evidence="3 4">
    <name type="scientific">Nesterenkonia sandarakina</name>
    <dbReference type="NCBI Taxonomy" id="272918"/>
    <lineage>
        <taxon>Bacteria</taxon>
        <taxon>Bacillati</taxon>
        <taxon>Actinomycetota</taxon>
        <taxon>Actinomycetes</taxon>
        <taxon>Micrococcales</taxon>
        <taxon>Micrococcaceae</taxon>
        <taxon>Nesterenkonia</taxon>
    </lineage>
</organism>